<dbReference type="KEGG" id="ptc:phytr_9060"/>
<dbReference type="AlphaFoldDB" id="A0A2P1P9A2"/>
<organism evidence="1 2">
    <name type="scientific">Candidatus Phycorickettsia trachydisci</name>
    <dbReference type="NCBI Taxonomy" id="2115978"/>
    <lineage>
        <taxon>Bacteria</taxon>
        <taxon>Pseudomonadati</taxon>
        <taxon>Pseudomonadota</taxon>
        <taxon>Alphaproteobacteria</taxon>
        <taxon>Rickettsiales</taxon>
        <taxon>Rickettsiaceae</taxon>
        <taxon>Candidatus Phycorickettsia</taxon>
    </lineage>
</organism>
<protein>
    <submittedName>
        <fullName evidence="1">Uncharacterized protein</fullName>
    </submittedName>
</protein>
<dbReference type="EMBL" id="CP027845">
    <property type="protein sequence ID" value="AVP87835.1"/>
    <property type="molecule type" value="Genomic_DNA"/>
</dbReference>
<proteinExistence type="predicted"/>
<dbReference type="Proteomes" id="UP000241762">
    <property type="component" value="Chromosome"/>
</dbReference>
<dbReference type="RefSeq" id="WP_106874679.1">
    <property type="nucleotide sequence ID" value="NZ_CP027845.1"/>
</dbReference>
<gene>
    <name evidence="1" type="ORF">phytr_9060</name>
</gene>
<evidence type="ECO:0000313" key="1">
    <source>
        <dbReference type="EMBL" id="AVP87835.1"/>
    </source>
</evidence>
<reference evidence="1 2" key="1">
    <citation type="submission" date="2018-03" db="EMBL/GenBank/DDBJ databases">
        <title>A gene transfer event suggests a long-term partnership between eustigmatophyte algae and a novel lineage of endosymbiotic bacteria.</title>
        <authorList>
            <person name="Yurchenko T."/>
            <person name="Sevcikova T."/>
            <person name="Pribyl P."/>
            <person name="El Karkouri K."/>
            <person name="Klimes V."/>
            <person name="Amaral R."/>
            <person name="Zbrankova V."/>
            <person name="Kim E."/>
            <person name="Raoult D."/>
            <person name="Santos L.M.A."/>
            <person name="Elias M."/>
        </authorList>
    </citation>
    <scope>NUCLEOTIDE SEQUENCE [LARGE SCALE GENOMIC DNA]</scope>
    <source>
        <strain evidence="1">CCALA 838</strain>
    </source>
</reference>
<name>A0A2P1P9A2_9RICK</name>
<evidence type="ECO:0000313" key="2">
    <source>
        <dbReference type="Proteomes" id="UP000241762"/>
    </source>
</evidence>
<sequence>MSSIIRVESGLRSSSAIDPRDNDLVQNDSLSNISFKNSFDSSNLNHLSSSQISDDSLTQVITPADSEESNAGWTNSVGWVHDKLAPTGKLLYQAGKKLPILTLNGLNIIYEYKQLTKHKDALDKNIFPSIPEPPKAKYEIASWVSPSAWYTYWTQSNNQSTYTSGSSNIMQNPFEYLKDVASDRINTAADNFQKMNPIELGQIGSSLINLGHGVYNRNWLQAGVEVFSIGKKTFFKKKDPNEKFKEIKLTEHIDGFTALNLANHISDGADSFYKIYKSTQNILGAYSDLSPLASEAYLGIKDLSKTTATKAYDKGTEVYDILKDGIKTGSMYDAAQELLIGEYDSISQEFEIPNYYHDDLLATTSGNLEPWEHMYGVSGA</sequence>
<accession>A0A2P1P9A2</accession>
<keyword evidence="2" id="KW-1185">Reference proteome</keyword>